<reference evidence="2" key="1">
    <citation type="submission" date="2020-02" db="EMBL/GenBank/DDBJ databases">
        <authorList>
            <person name="Meier V. D."/>
        </authorList>
    </citation>
    <scope>NUCLEOTIDE SEQUENCE</scope>
    <source>
        <strain evidence="2">AVDCRST_MAG71</strain>
    </source>
</reference>
<feature type="transmembrane region" description="Helical" evidence="1">
    <location>
        <begin position="66"/>
        <end position="85"/>
    </location>
</feature>
<sequence>MASRPRSKFALPLAVLLGLFGIFRLYGFSQAGNAADLLSGFGFIALALSYYTGAGYKADPGQRYPWHYATILGTVLILAALLMRLTA</sequence>
<gene>
    <name evidence="2" type="ORF">AVDCRST_MAG71-2813</name>
</gene>
<keyword evidence="1" id="KW-0812">Transmembrane</keyword>
<organism evidence="2">
    <name type="scientific">uncultured Lysobacter sp</name>
    <dbReference type="NCBI Taxonomy" id="271060"/>
    <lineage>
        <taxon>Bacteria</taxon>
        <taxon>Pseudomonadati</taxon>
        <taxon>Pseudomonadota</taxon>
        <taxon>Gammaproteobacteria</taxon>
        <taxon>Lysobacterales</taxon>
        <taxon>Lysobacteraceae</taxon>
        <taxon>Lysobacter</taxon>
        <taxon>environmental samples</taxon>
    </lineage>
</organism>
<feature type="transmembrane region" description="Helical" evidence="1">
    <location>
        <begin position="37"/>
        <end position="54"/>
    </location>
</feature>
<evidence type="ECO:0008006" key="3">
    <source>
        <dbReference type="Google" id="ProtNLM"/>
    </source>
</evidence>
<keyword evidence="1" id="KW-0472">Membrane</keyword>
<dbReference type="EMBL" id="CADCUA010000663">
    <property type="protein sequence ID" value="CAA9351594.1"/>
    <property type="molecule type" value="Genomic_DNA"/>
</dbReference>
<dbReference type="AlphaFoldDB" id="A0A6J4M6U8"/>
<keyword evidence="1" id="KW-1133">Transmembrane helix</keyword>
<accession>A0A6J4M6U8</accession>
<evidence type="ECO:0000256" key="1">
    <source>
        <dbReference type="SAM" id="Phobius"/>
    </source>
</evidence>
<evidence type="ECO:0000313" key="2">
    <source>
        <dbReference type="EMBL" id="CAA9351594.1"/>
    </source>
</evidence>
<protein>
    <recommendedName>
        <fullName evidence="3">Transmembrane protein</fullName>
    </recommendedName>
</protein>
<name>A0A6J4M6U8_9GAMM</name>
<proteinExistence type="predicted"/>